<comment type="caution">
    <text evidence="2">The sequence shown here is derived from an EMBL/GenBank/DDBJ whole genome shotgun (WGS) entry which is preliminary data.</text>
</comment>
<keyword evidence="1" id="KW-0472">Membrane</keyword>
<evidence type="ECO:0000313" key="3">
    <source>
        <dbReference type="Proteomes" id="UP001207742"/>
    </source>
</evidence>
<keyword evidence="1" id="KW-0812">Transmembrane</keyword>
<proteinExistence type="predicted"/>
<dbReference type="EMBL" id="JAPDNS010000002">
    <property type="protein sequence ID" value="MCW3487183.1"/>
    <property type="molecule type" value="Genomic_DNA"/>
</dbReference>
<protein>
    <submittedName>
        <fullName evidence="2">Uncharacterized protein</fullName>
    </submittedName>
</protein>
<sequence length="75" mass="7950">MKKTTLFVITAGIALILAAIPINNTGLTDVKTCFVLGLAGLGLLLLFSTCYLTLCISRQASAAAGHYQLLQQPIR</sequence>
<organism evidence="2 3">
    <name type="scientific">Chitinophaga nivalis</name>
    <dbReference type="NCBI Taxonomy" id="2991709"/>
    <lineage>
        <taxon>Bacteria</taxon>
        <taxon>Pseudomonadati</taxon>
        <taxon>Bacteroidota</taxon>
        <taxon>Chitinophagia</taxon>
        <taxon>Chitinophagales</taxon>
        <taxon>Chitinophagaceae</taxon>
        <taxon>Chitinophaga</taxon>
    </lineage>
</organism>
<reference evidence="2 3" key="1">
    <citation type="submission" date="2022-10" db="EMBL/GenBank/DDBJ databases">
        <title>Chitinophaga nivalis PC15 sp. nov., isolated from Pyeongchang county, South Korea.</title>
        <authorList>
            <person name="Trinh H.N."/>
        </authorList>
    </citation>
    <scope>NUCLEOTIDE SEQUENCE [LARGE SCALE GENOMIC DNA]</scope>
    <source>
        <strain evidence="2 3">PC14</strain>
    </source>
</reference>
<name>A0ABT3IT82_9BACT</name>
<dbReference type="RefSeq" id="WP_264733993.1">
    <property type="nucleotide sequence ID" value="NZ_JAPDNR010000001.1"/>
</dbReference>
<feature type="transmembrane region" description="Helical" evidence="1">
    <location>
        <begin position="34"/>
        <end position="54"/>
    </location>
</feature>
<evidence type="ECO:0000256" key="1">
    <source>
        <dbReference type="SAM" id="Phobius"/>
    </source>
</evidence>
<gene>
    <name evidence="2" type="ORF">OL497_25020</name>
</gene>
<keyword evidence="1" id="KW-1133">Transmembrane helix</keyword>
<evidence type="ECO:0000313" key="2">
    <source>
        <dbReference type="EMBL" id="MCW3487183.1"/>
    </source>
</evidence>
<keyword evidence="3" id="KW-1185">Reference proteome</keyword>
<dbReference type="Proteomes" id="UP001207742">
    <property type="component" value="Unassembled WGS sequence"/>
</dbReference>
<accession>A0ABT3IT82</accession>